<dbReference type="InterPro" id="IPR052344">
    <property type="entry name" value="Transposase-related"/>
</dbReference>
<keyword evidence="2" id="KW-0235">DNA replication</keyword>
<dbReference type="Pfam" id="PF01446">
    <property type="entry name" value="Rep_1"/>
    <property type="match status" value="1"/>
</dbReference>
<organism evidence="4 5">
    <name type="scientific">Sporosarcina limicola</name>
    <dbReference type="NCBI Taxonomy" id="34101"/>
    <lineage>
        <taxon>Bacteria</taxon>
        <taxon>Bacillati</taxon>
        <taxon>Bacillota</taxon>
        <taxon>Bacilli</taxon>
        <taxon>Bacillales</taxon>
        <taxon>Caryophanaceae</taxon>
        <taxon>Sporosarcina</taxon>
    </lineage>
</organism>
<accession>A0A927MIN2</accession>
<proteinExistence type="inferred from homology"/>
<dbReference type="Proteomes" id="UP000658225">
    <property type="component" value="Unassembled WGS sequence"/>
</dbReference>
<evidence type="ECO:0000256" key="1">
    <source>
        <dbReference type="ARBA" id="ARBA00008909"/>
    </source>
</evidence>
<comment type="similarity">
    <text evidence="1">Belongs to the Gram-positive plasmids replication protein type 1 family.</text>
</comment>
<gene>
    <name evidence="4" type="ORF">H4683_002514</name>
</gene>
<comment type="caution">
    <text evidence="4">The sequence shown here is derived from an EMBL/GenBank/DDBJ whole genome shotgun (WGS) entry which is preliminary data.</text>
</comment>
<dbReference type="Pfam" id="PF03050">
    <property type="entry name" value="DDE_Tnp_IS66"/>
    <property type="match status" value="1"/>
</dbReference>
<evidence type="ECO:0000313" key="4">
    <source>
        <dbReference type="EMBL" id="MBE1555409.1"/>
    </source>
</evidence>
<evidence type="ECO:0000259" key="3">
    <source>
        <dbReference type="Pfam" id="PF03050"/>
    </source>
</evidence>
<protein>
    <recommendedName>
        <fullName evidence="3">Transposase IS66 central domain-containing protein</fullName>
    </recommendedName>
</protein>
<dbReference type="PANTHER" id="PTHR33678">
    <property type="entry name" value="BLL1576 PROTEIN"/>
    <property type="match status" value="1"/>
</dbReference>
<dbReference type="PANTHER" id="PTHR33678:SF1">
    <property type="entry name" value="BLL1576 PROTEIN"/>
    <property type="match status" value="1"/>
</dbReference>
<dbReference type="AlphaFoldDB" id="A0A927MIN2"/>
<dbReference type="GO" id="GO:0003677">
    <property type="term" value="F:DNA binding"/>
    <property type="evidence" value="ECO:0007669"/>
    <property type="project" value="InterPro"/>
</dbReference>
<name>A0A927MIN2_9BACL</name>
<dbReference type="InterPro" id="IPR000989">
    <property type="entry name" value="Rep"/>
</dbReference>
<dbReference type="GO" id="GO:0006260">
    <property type="term" value="P:DNA replication"/>
    <property type="evidence" value="ECO:0007669"/>
    <property type="project" value="UniProtKB-KW"/>
</dbReference>
<keyword evidence="5" id="KW-1185">Reference proteome</keyword>
<sequence>MTVRNAIDGEHLDESLKAMAEGFRRLMMYKKVSKNMVGFMRSTEVTVNEKDGSYNQHMHVLLCGECQGIMDHDKHRWAADMQKFLLETWSQTKKARKSGIPVDELEISEWEAEYDAILGLGEMEWFTAPAPDAPLKRGRKKKSKAANLGERFQNHKTAILRFIRDDRVPFDNSLAERDVRMMKVKQKVSGSFRTVKGAEKFARIRGFVSTVRKQNRGVLSSLIAVQCGKFTF</sequence>
<reference evidence="4" key="1">
    <citation type="submission" date="2020-10" db="EMBL/GenBank/DDBJ databases">
        <title>Genomic Encyclopedia of Type Strains, Phase IV (KMG-IV): sequencing the most valuable type-strain genomes for metagenomic binning, comparative biology and taxonomic classification.</title>
        <authorList>
            <person name="Goeker M."/>
        </authorList>
    </citation>
    <scope>NUCLEOTIDE SEQUENCE</scope>
    <source>
        <strain evidence="4">DSM 13886</strain>
    </source>
</reference>
<dbReference type="InterPro" id="IPR004291">
    <property type="entry name" value="Transposase_IS66_central"/>
</dbReference>
<evidence type="ECO:0000313" key="5">
    <source>
        <dbReference type="Proteomes" id="UP000658225"/>
    </source>
</evidence>
<evidence type="ECO:0000256" key="2">
    <source>
        <dbReference type="ARBA" id="ARBA00022705"/>
    </source>
</evidence>
<feature type="domain" description="Transposase IS66 central" evidence="3">
    <location>
        <begin position="72"/>
        <end position="199"/>
    </location>
</feature>
<dbReference type="EMBL" id="JADBEL010000013">
    <property type="protein sequence ID" value="MBE1555409.1"/>
    <property type="molecule type" value="Genomic_DNA"/>
</dbReference>